<dbReference type="Pfam" id="PF02384">
    <property type="entry name" value="N6_Mtase"/>
    <property type="match status" value="1"/>
</dbReference>
<dbReference type="InterPro" id="IPR003356">
    <property type="entry name" value="DNA_methylase_A-5"/>
</dbReference>
<dbReference type="Pfam" id="PF12161">
    <property type="entry name" value="HsdM_N"/>
    <property type="match status" value="1"/>
</dbReference>
<organism evidence="11 12">
    <name type="scientific">Neolewinella aurantiaca</name>
    <dbReference type="NCBI Taxonomy" id="2602767"/>
    <lineage>
        <taxon>Bacteria</taxon>
        <taxon>Pseudomonadati</taxon>
        <taxon>Bacteroidota</taxon>
        <taxon>Saprospiria</taxon>
        <taxon>Saprospirales</taxon>
        <taxon>Lewinellaceae</taxon>
        <taxon>Neolewinella</taxon>
    </lineage>
</organism>
<dbReference type="GO" id="GO:0009307">
    <property type="term" value="P:DNA restriction-modification system"/>
    <property type="evidence" value="ECO:0007669"/>
    <property type="project" value="UniProtKB-KW"/>
</dbReference>
<dbReference type="GO" id="GO:0008170">
    <property type="term" value="F:N-methyltransferase activity"/>
    <property type="evidence" value="ECO:0007669"/>
    <property type="project" value="InterPro"/>
</dbReference>
<dbReference type="InterPro" id="IPR004546">
    <property type="entry name" value="Restrct_endonuc_T1M"/>
</dbReference>
<feature type="domain" description="N6 adenine-specific DNA methyltransferase N-terminal" evidence="10">
    <location>
        <begin position="10"/>
        <end position="122"/>
    </location>
</feature>
<comment type="caution">
    <text evidence="11">The sequence shown here is derived from an EMBL/GenBank/DDBJ whole genome shotgun (WGS) entry which is preliminary data.</text>
</comment>
<keyword evidence="3 11" id="KW-0489">Methyltransferase</keyword>
<evidence type="ECO:0000313" key="12">
    <source>
        <dbReference type="Proteomes" id="UP000321907"/>
    </source>
</evidence>
<keyword evidence="5" id="KW-0949">S-adenosyl-L-methionine</keyword>
<protein>
    <recommendedName>
        <fullName evidence="2">site-specific DNA-methyltransferase (adenine-specific)</fullName>
        <ecNumber evidence="2">2.1.1.72</ecNumber>
    </recommendedName>
</protein>
<dbReference type="InterPro" id="IPR022749">
    <property type="entry name" value="D12N6_MeTrfase_N"/>
</dbReference>
<keyword evidence="12" id="KW-1185">Reference proteome</keyword>
<keyword evidence="6" id="KW-0680">Restriction system</keyword>
<evidence type="ECO:0000313" key="11">
    <source>
        <dbReference type="EMBL" id="TXF89323.1"/>
    </source>
</evidence>
<comment type="catalytic activity">
    <reaction evidence="7">
        <text>a 2'-deoxyadenosine in DNA + S-adenosyl-L-methionine = an N(6)-methyl-2'-deoxyadenosine in DNA + S-adenosyl-L-homocysteine + H(+)</text>
        <dbReference type="Rhea" id="RHEA:15197"/>
        <dbReference type="Rhea" id="RHEA-COMP:12418"/>
        <dbReference type="Rhea" id="RHEA-COMP:12419"/>
        <dbReference type="ChEBI" id="CHEBI:15378"/>
        <dbReference type="ChEBI" id="CHEBI:57856"/>
        <dbReference type="ChEBI" id="CHEBI:59789"/>
        <dbReference type="ChEBI" id="CHEBI:90615"/>
        <dbReference type="ChEBI" id="CHEBI:90616"/>
        <dbReference type="EC" id="2.1.1.72"/>
    </reaction>
</comment>
<keyword evidence="8" id="KW-0175">Coiled coil</keyword>
<dbReference type="PANTHER" id="PTHR42933">
    <property type="entry name" value="SLR6095 PROTEIN"/>
    <property type="match status" value="1"/>
</dbReference>
<dbReference type="Gene3D" id="1.20.1260.30">
    <property type="match status" value="2"/>
</dbReference>
<proteinExistence type="inferred from homology"/>
<evidence type="ECO:0000256" key="7">
    <source>
        <dbReference type="ARBA" id="ARBA00047942"/>
    </source>
</evidence>
<accession>A0A5C7FHV3</accession>
<dbReference type="OrthoDB" id="9814572at2"/>
<dbReference type="Gene3D" id="3.40.50.150">
    <property type="entry name" value="Vaccinia Virus protein VP39"/>
    <property type="match status" value="1"/>
</dbReference>
<evidence type="ECO:0000256" key="1">
    <source>
        <dbReference type="ARBA" id="ARBA00006594"/>
    </source>
</evidence>
<dbReference type="RefSeq" id="WP_147930849.1">
    <property type="nucleotide sequence ID" value="NZ_VOXD01000015.1"/>
</dbReference>
<dbReference type="GO" id="GO:0003677">
    <property type="term" value="F:DNA binding"/>
    <property type="evidence" value="ECO:0007669"/>
    <property type="project" value="InterPro"/>
</dbReference>
<dbReference type="NCBIfam" id="TIGR00497">
    <property type="entry name" value="hsdM"/>
    <property type="match status" value="1"/>
</dbReference>
<dbReference type="SUPFAM" id="SSF53335">
    <property type="entry name" value="S-adenosyl-L-methionine-dependent methyltransferases"/>
    <property type="match status" value="1"/>
</dbReference>
<reference evidence="11 12" key="1">
    <citation type="submission" date="2019-08" db="EMBL/GenBank/DDBJ databases">
        <title>Lewinella sp. strain SSH13 Genome sequencing and assembly.</title>
        <authorList>
            <person name="Kim I."/>
        </authorList>
    </citation>
    <scope>NUCLEOTIDE SEQUENCE [LARGE SCALE GENOMIC DNA]</scope>
    <source>
        <strain evidence="11 12">SSH13</strain>
    </source>
</reference>
<dbReference type="PANTHER" id="PTHR42933:SF3">
    <property type="entry name" value="TYPE I RESTRICTION ENZYME MJAVIII METHYLASE SUBUNIT"/>
    <property type="match status" value="1"/>
</dbReference>
<comment type="similarity">
    <text evidence="1">Belongs to the N(4)/N(6)-methyltransferase family.</text>
</comment>
<dbReference type="Proteomes" id="UP000321907">
    <property type="component" value="Unassembled WGS sequence"/>
</dbReference>
<feature type="domain" description="DNA methylase adenine-specific" evidence="9">
    <location>
        <begin position="137"/>
        <end position="451"/>
    </location>
</feature>
<feature type="coiled-coil region" evidence="8">
    <location>
        <begin position="640"/>
        <end position="667"/>
    </location>
</feature>
<evidence type="ECO:0000256" key="8">
    <source>
        <dbReference type="SAM" id="Coils"/>
    </source>
</evidence>
<evidence type="ECO:0000256" key="2">
    <source>
        <dbReference type="ARBA" id="ARBA00011900"/>
    </source>
</evidence>
<dbReference type="InterPro" id="IPR038333">
    <property type="entry name" value="T1MK-like_N_sf"/>
</dbReference>
<sequence length="815" mass="91088">MAVKKSELYRSLWESCDELRGSMDASQYKDYVLVLLFIKYVSDRYTGQPFGAITIPEGASFNDMRKLKGKSDIGDRINKEIIKPLFAANKLAINQGADFDDDSKLGTGKAKVERLTNLVAIFEKPELDFSGNGAAGDDILGDAYEYLMRHFAQDSGKSKGQFYTPSEVSRILAGILNMQPEELGAKTTAFDPACGSGSLLLKLAEAADGKIDIYGQENDSATTVLARMNVVLHDMPGALHEIKNGNTLADPKHLEGRHLKQFDFVVANPPFSYKSWTNGVNPDNDPFERFSGYGVPPTKNGDYAWVLHIIKCLKATGRAAVILPHGVLFRGNAEAGIRRAILERGLLAGVIGLPANLFYGTGIPACILLLDRKGATDRSEVFMLDASNSYIKDGNKNRLRERDIHRIVDVFTNRRTEAGYSRSVPVSEIADEQNDYNLNLPRYLDTRQRADDQDIDGHLRGGIPVADIDTLSPYWAVFPNLRTELFEPHRPGYLQLKTDRSQLRPTILAHPEFQSFRQRMRKVFMNWRGRWCNELDKWAMGDNPKDLLHRISEDLLATYADQPLTEPYAVYQHLLDYWNETLQDDLYLISTDGWDQPARQAYRKTKTTKTKGKTKVSDVKGPHGLESKLLPARYLIARFFAEEQAQLDALNADLETATATKNELAEEHGTEDGLLSEPDSLTKTNVNKFLTAIKKDPDMTEERAAAEAFIAACNRESAAKKGIKDLETTIENELPETYANLTDEEVKTLVVEDKWLAHLDAAITAELDRAGQTLANRLTVLSERYADTLPQLSLAADGLEAKVIAHLKNMGYAWK</sequence>
<evidence type="ECO:0000256" key="6">
    <source>
        <dbReference type="ARBA" id="ARBA00022747"/>
    </source>
</evidence>
<dbReference type="PROSITE" id="PS00092">
    <property type="entry name" value="N6_MTASE"/>
    <property type="match status" value="1"/>
</dbReference>
<evidence type="ECO:0000256" key="3">
    <source>
        <dbReference type="ARBA" id="ARBA00022603"/>
    </source>
</evidence>
<evidence type="ECO:0000259" key="9">
    <source>
        <dbReference type="Pfam" id="PF02384"/>
    </source>
</evidence>
<gene>
    <name evidence="11" type="ORF">FUA23_11300</name>
</gene>
<dbReference type="InterPro" id="IPR029063">
    <property type="entry name" value="SAM-dependent_MTases_sf"/>
</dbReference>
<evidence type="ECO:0000259" key="10">
    <source>
        <dbReference type="Pfam" id="PF12161"/>
    </source>
</evidence>
<dbReference type="GO" id="GO:0009007">
    <property type="term" value="F:site-specific DNA-methyltransferase (adenine-specific) activity"/>
    <property type="evidence" value="ECO:0007669"/>
    <property type="project" value="UniProtKB-EC"/>
</dbReference>
<dbReference type="InterPro" id="IPR051537">
    <property type="entry name" value="DNA_Adenine_Mtase"/>
</dbReference>
<dbReference type="InterPro" id="IPR002052">
    <property type="entry name" value="DNA_methylase_N6_adenine_CS"/>
</dbReference>
<dbReference type="EMBL" id="VOXD01000015">
    <property type="protein sequence ID" value="TXF89323.1"/>
    <property type="molecule type" value="Genomic_DNA"/>
</dbReference>
<evidence type="ECO:0000256" key="5">
    <source>
        <dbReference type="ARBA" id="ARBA00022691"/>
    </source>
</evidence>
<dbReference type="EC" id="2.1.1.72" evidence="2"/>
<dbReference type="PRINTS" id="PR00507">
    <property type="entry name" value="N12N6MTFRASE"/>
</dbReference>
<dbReference type="AlphaFoldDB" id="A0A5C7FHV3"/>
<evidence type="ECO:0000256" key="4">
    <source>
        <dbReference type="ARBA" id="ARBA00022679"/>
    </source>
</evidence>
<name>A0A5C7FHV3_9BACT</name>
<dbReference type="GO" id="GO:0032259">
    <property type="term" value="P:methylation"/>
    <property type="evidence" value="ECO:0007669"/>
    <property type="project" value="UniProtKB-KW"/>
</dbReference>
<keyword evidence="4 11" id="KW-0808">Transferase</keyword>